<keyword evidence="3" id="KW-1185">Reference proteome</keyword>
<dbReference type="InterPro" id="IPR020843">
    <property type="entry name" value="ER"/>
</dbReference>
<dbReference type="Pfam" id="PF13602">
    <property type="entry name" value="ADH_zinc_N_2"/>
    <property type="match status" value="1"/>
</dbReference>
<dbReference type="SUPFAM" id="SSF51735">
    <property type="entry name" value="NAD(P)-binding Rossmann-fold domains"/>
    <property type="match status" value="1"/>
</dbReference>
<dbReference type="InterPro" id="IPR036291">
    <property type="entry name" value="NAD(P)-bd_dom_sf"/>
</dbReference>
<dbReference type="SUPFAM" id="SSF50129">
    <property type="entry name" value="GroES-like"/>
    <property type="match status" value="1"/>
</dbReference>
<dbReference type="CDD" id="cd05289">
    <property type="entry name" value="MDR_like_2"/>
    <property type="match status" value="1"/>
</dbReference>
<dbReference type="Gene3D" id="3.90.180.10">
    <property type="entry name" value="Medium-chain alcohol dehydrogenases, catalytic domain"/>
    <property type="match status" value="2"/>
</dbReference>
<feature type="domain" description="Enoyl reductase (ER)" evidence="1">
    <location>
        <begin position="1"/>
        <end position="245"/>
    </location>
</feature>
<comment type="caution">
    <text evidence="2">The sequence shown here is derived from an EMBL/GenBank/DDBJ whole genome shotgun (WGS) entry which is preliminary data.</text>
</comment>
<evidence type="ECO:0000313" key="3">
    <source>
        <dbReference type="Proteomes" id="UP001309876"/>
    </source>
</evidence>
<dbReference type="EMBL" id="JAVRRJ010000004">
    <property type="protein sequence ID" value="KAK5085210.1"/>
    <property type="molecule type" value="Genomic_DNA"/>
</dbReference>
<accession>A0AAN7T075</accession>
<evidence type="ECO:0000259" key="1">
    <source>
        <dbReference type="SMART" id="SM00829"/>
    </source>
</evidence>
<sequence>MVGYDCAGVVKEVGDDVKKFKVGDEVYVRLPESHRGSWAEYATCPESYIASKPKMLNFEEAASLPLAAVTALQALRKYRGPLEGKTVFVPAGLIDYTREGPTTVIPRGSVDFVFDTTGEAMRFLSLMTPSTSSIVSISTLPSGTQLQGSSIMRRPDNPQMPWLEYLSLNLLDIVSKLRARRWGVEYQYMFLEPDGEDLGEITNYVEEGLLRPVIGSTADMKNLDSVRKVAGFVYDGKGGLGKSVIKVR</sequence>
<dbReference type="InterPro" id="IPR011032">
    <property type="entry name" value="GroES-like_sf"/>
</dbReference>
<dbReference type="AlphaFoldDB" id="A0AAN7T075"/>
<dbReference type="InterPro" id="IPR013154">
    <property type="entry name" value="ADH-like_N"/>
</dbReference>
<dbReference type="Pfam" id="PF08240">
    <property type="entry name" value="ADH_N"/>
    <property type="match status" value="1"/>
</dbReference>
<protein>
    <recommendedName>
        <fullName evidence="1">Enoyl reductase (ER) domain-containing protein</fullName>
    </recommendedName>
</protein>
<dbReference type="Gene3D" id="3.40.50.720">
    <property type="entry name" value="NAD(P)-binding Rossmann-like Domain"/>
    <property type="match status" value="2"/>
</dbReference>
<proteinExistence type="predicted"/>
<organism evidence="2 3">
    <name type="scientific">Lithohypha guttulata</name>
    <dbReference type="NCBI Taxonomy" id="1690604"/>
    <lineage>
        <taxon>Eukaryota</taxon>
        <taxon>Fungi</taxon>
        <taxon>Dikarya</taxon>
        <taxon>Ascomycota</taxon>
        <taxon>Pezizomycotina</taxon>
        <taxon>Eurotiomycetes</taxon>
        <taxon>Chaetothyriomycetidae</taxon>
        <taxon>Chaetothyriales</taxon>
        <taxon>Trichomeriaceae</taxon>
        <taxon>Lithohypha</taxon>
    </lineage>
</organism>
<name>A0AAN7T075_9EURO</name>
<dbReference type="SMART" id="SM00829">
    <property type="entry name" value="PKS_ER"/>
    <property type="match status" value="1"/>
</dbReference>
<dbReference type="InterPro" id="IPR050700">
    <property type="entry name" value="YIM1/Zinc_Alcohol_DH_Fams"/>
</dbReference>
<dbReference type="GO" id="GO:0016491">
    <property type="term" value="F:oxidoreductase activity"/>
    <property type="evidence" value="ECO:0007669"/>
    <property type="project" value="InterPro"/>
</dbReference>
<evidence type="ECO:0000313" key="2">
    <source>
        <dbReference type="EMBL" id="KAK5085210.1"/>
    </source>
</evidence>
<gene>
    <name evidence="2" type="ORF">LTR05_004490</name>
</gene>
<dbReference type="PANTHER" id="PTHR11695">
    <property type="entry name" value="ALCOHOL DEHYDROGENASE RELATED"/>
    <property type="match status" value="1"/>
</dbReference>
<dbReference type="PANTHER" id="PTHR11695:SF294">
    <property type="entry name" value="RETICULON-4-INTERACTING PROTEIN 1, MITOCHONDRIAL"/>
    <property type="match status" value="1"/>
</dbReference>
<reference evidence="2 3" key="1">
    <citation type="submission" date="2023-08" db="EMBL/GenBank/DDBJ databases">
        <title>Black Yeasts Isolated from many extreme environments.</title>
        <authorList>
            <person name="Coleine C."/>
            <person name="Stajich J.E."/>
            <person name="Selbmann L."/>
        </authorList>
    </citation>
    <scope>NUCLEOTIDE SEQUENCE [LARGE SCALE GENOMIC DNA]</scope>
    <source>
        <strain evidence="2 3">CCFEE 5910</strain>
    </source>
</reference>
<dbReference type="Proteomes" id="UP001309876">
    <property type="component" value="Unassembled WGS sequence"/>
</dbReference>